<dbReference type="EMBL" id="RSCL01000007">
    <property type="protein sequence ID" value="RUT06201.1"/>
    <property type="molecule type" value="Genomic_DNA"/>
</dbReference>
<accession>A0A433VJC0</accession>
<dbReference type="Proteomes" id="UP000271624">
    <property type="component" value="Unassembled WGS sequence"/>
</dbReference>
<dbReference type="OrthoDB" id="463944at2"/>
<dbReference type="Pfam" id="PF10517">
    <property type="entry name" value="DM13"/>
    <property type="match status" value="1"/>
</dbReference>
<keyword evidence="2" id="KW-0732">Signal</keyword>
<reference evidence="4" key="2">
    <citation type="journal article" date="2019" name="Genome Biol. Evol.">
        <title>Day and night: Metabolic profiles and evolutionary relationships of six axenic non-marine cyanobacteria.</title>
        <authorList>
            <person name="Will S.E."/>
            <person name="Henke P."/>
            <person name="Boedeker C."/>
            <person name="Huang S."/>
            <person name="Brinkmann H."/>
            <person name="Rohde M."/>
            <person name="Jarek M."/>
            <person name="Friedl T."/>
            <person name="Seufert S."/>
            <person name="Schumacher M."/>
            <person name="Overmann J."/>
            <person name="Neumann-Schaal M."/>
            <person name="Petersen J."/>
        </authorList>
    </citation>
    <scope>NUCLEOTIDE SEQUENCE [LARGE SCALE GENOMIC DNA]</scope>
    <source>
        <strain evidence="4">PCC 7102</strain>
    </source>
</reference>
<feature type="domain" description="DM13" evidence="3">
    <location>
        <begin position="42"/>
        <end position="150"/>
    </location>
</feature>
<dbReference type="PROSITE" id="PS51549">
    <property type="entry name" value="DM13"/>
    <property type="match status" value="1"/>
</dbReference>
<dbReference type="PROSITE" id="PS51257">
    <property type="entry name" value="PROKAR_LIPOPROTEIN"/>
    <property type="match status" value="1"/>
</dbReference>
<proteinExistence type="predicted"/>
<evidence type="ECO:0000313" key="4">
    <source>
        <dbReference type="EMBL" id="RUT06201.1"/>
    </source>
</evidence>
<comment type="caution">
    <text evidence="4">The sequence shown here is derived from an EMBL/GenBank/DDBJ whole genome shotgun (WGS) entry which is preliminary data.</text>
</comment>
<dbReference type="InterPro" id="IPR019545">
    <property type="entry name" value="DM13_domain"/>
</dbReference>
<sequence>MKYKLAILGAVAVLMASCTTSVSTNQTDTEKAPSSETTSKTASAAIGSFRAAEHPTQGNARIVNQNGKRFVEFNEEFKTDNGPDLYVILHRNATVPDGIKEKDYVQLARLQRTNGVQRYAIPENVKLADFKSVAIWCRQFNKTFGYAPLGSSNSRRQ</sequence>
<reference evidence="4" key="1">
    <citation type="submission" date="2018-12" db="EMBL/GenBank/DDBJ databases">
        <authorList>
            <person name="Will S."/>
            <person name="Neumann-Schaal M."/>
            <person name="Henke P."/>
        </authorList>
    </citation>
    <scope>NUCLEOTIDE SEQUENCE</scope>
    <source>
        <strain evidence="4">PCC 7102</strain>
    </source>
</reference>
<name>A0A433VJC0_9CYAN</name>
<keyword evidence="5" id="KW-1185">Reference proteome</keyword>
<evidence type="ECO:0000259" key="3">
    <source>
        <dbReference type="PROSITE" id="PS51549"/>
    </source>
</evidence>
<organism evidence="4 5">
    <name type="scientific">Dulcicalothrix desertica PCC 7102</name>
    <dbReference type="NCBI Taxonomy" id="232991"/>
    <lineage>
        <taxon>Bacteria</taxon>
        <taxon>Bacillati</taxon>
        <taxon>Cyanobacteriota</taxon>
        <taxon>Cyanophyceae</taxon>
        <taxon>Nostocales</taxon>
        <taxon>Calotrichaceae</taxon>
        <taxon>Dulcicalothrix</taxon>
    </lineage>
</organism>
<feature type="chain" id="PRO_5030092562" description="DM13 domain-containing protein" evidence="2">
    <location>
        <begin position="24"/>
        <end position="157"/>
    </location>
</feature>
<dbReference type="AlphaFoldDB" id="A0A433VJC0"/>
<dbReference type="RefSeq" id="WP_127081861.1">
    <property type="nucleotide sequence ID" value="NZ_RSCL01000007.1"/>
</dbReference>
<feature type="signal peptide" evidence="2">
    <location>
        <begin position="1"/>
        <end position="23"/>
    </location>
</feature>
<feature type="compositionally biased region" description="Low complexity" evidence="1">
    <location>
        <begin position="34"/>
        <end position="43"/>
    </location>
</feature>
<evidence type="ECO:0000313" key="5">
    <source>
        <dbReference type="Proteomes" id="UP000271624"/>
    </source>
</evidence>
<evidence type="ECO:0000256" key="1">
    <source>
        <dbReference type="SAM" id="MobiDB-lite"/>
    </source>
</evidence>
<gene>
    <name evidence="4" type="ORF">DSM106972_034070</name>
</gene>
<evidence type="ECO:0000256" key="2">
    <source>
        <dbReference type="SAM" id="SignalP"/>
    </source>
</evidence>
<feature type="region of interest" description="Disordered" evidence="1">
    <location>
        <begin position="22"/>
        <end position="43"/>
    </location>
</feature>
<protein>
    <recommendedName>
        <fullName evidence="3">DM13 domain-containing protein</fullName>
    </recommendedName>
</protein>